<dbReference type="InterPro" id="IPR020843">
    <property type="entry name" value="ER"/>
</dbReference>
<evidence type="ECO:0000256" key="13">
    <source>
        <dbReference type="SAM" id="MobiDB-lite"/>
    </source>
</evidence>
<dbReference type="GO" id="GO:0008270">
    <property type="term" value="F:zinc ion binding"/>
    <property type="evidence" value="ECO:0007669"/>
    <property type="project" value="InterPro"/>
</dbReference>
<dbReference type="Pfam" id="PF00107">
    <property type="entry name" value="ADH_zinc_N"/>
    <property type="match status" value="1"/>
</dbReference>
<comment type="caution">
    <text evidence="15">The sequence shown here is derived from an EMBL/GenBank/DDBJ whole genome shotgun (WGS) entry which is preliminary data.</text>
</comment>
<dbReference type="Gene3D" id="3.60.10.10">
    <property type="entry name" value="Endonuclease/exonuclease/phosphatase"/>
    <property type="match status" value="1"/>
</dbReference>
<evidence type="ECO:0000256" key="10">
    <source>
        <dbReference type="ARBA" id="ARBA00023027"/>
    </source>
</evidence>
<accession>A0AAN7NW73</accession>
<proteinExistence type="inferred from homology"/>
<evidence type="ECO:0000256" key="9">
    <source>
        <dbReference type="ARBA" id="ARBA00023002"/>
    </source>
</evidence>
<dbReference type="InterPro" id="IPR036291">
    <property type="entry name" value="NAD(P)-bd_dom_sf"/>
</dbReference>
<dbReference type="InterPro" id="IPR036691">
    <property type="entry name" value="Endo/exonu/phosph_ase_sf"/>
</dbReference>
<dbReference type="InterPro" id="IPR013149">
    <property type="entry name" value="ADH-like_C"/>
</dbReference>
<evidence type="ECO:0000313" key="15">
    <source>
        <dbReference type="EMBL" id="KAK4819066.1"/>
    </source>
</evidence>
<gene>
    <name evidence="15" type="ORF">QYF61_025299</name>
</gene>
<dbReference type="CDD" id="cd08299">
    <property type="entry name" value="alcohol_DH_class_I_II_IV"/>
    <property type="match status" value="1"/>
</dbReference>
<evidence type="ECO:0000256" key="11">
    <source>
        <dbReference type="ARBA" id="ARBA00049243"/>
    </source>
</evidence>
<dbReference type="GO" id="GO:0042572">
    <property type="term" value="P:retinol metabolic process"/>
    <property type="evidence" value="ECO:0007669"/>
    <property type="project" value="TreeGrafter"/>
</dbReference>
<keyword evidence="9" id="KW-0560">Oxidoreductase</keyword>
<evidence type="ECO:0000256" key="3">
    <source>
        <dbReference type="ARBA" id="ARBA00011738"/>
    </source>
</evidence>
<evidence type="ECO:0000256" key="2">
    <source>
        <dbReference type="ARBA" id="ARBA00004496"/>
    </source>
</evidence>
<dbReference type="Gene3D" id="3.90.180.10">
    <property type="entry name" value="Medium-chain alcohol dehydrogenases, catalytic domain"/>
    <property type="match status" value="2"/>
</dbReference>
<dbReference type="PROSITE" id="PS00059">
    <property type="entry name" value="ADH_ZINC"/>
    <property type="match status" value="1"/>
</dbReference>
<dbReference type="FunFam" id="3.40.50.720:FF:000003">
    <property type="entry name" value="S-(hydroxymethyl)glutathione dehydrogenase"/>
    <property type="match status" value="1"/>
</dbReference>
<dbReference type="InterPro" id="IPR011032">
    <property type="entry name" value="GroES-like_sf"/>
</dbReference>
<evidence type="ECO:0000256" key="5">
    <source>
        <dbReference type="ARBA" id="ARBA00022490"/>
    </source>
</evidence>
<dbReference type="EMBL" id="JAUNZN010000007">
    <property type="protein sequence ID" value="KAK4819066.1"/>
    <property type="molecule type" value="Genomic_DNA"/>
</dbReference>
<keyword evidence="8" id="KW-0007">Acetylation</keyword>
<evidence type="ECO:0000256" key="12">
    <source>
        <dbReference type="RuleBase" id="RU361277"/>
    </source>
</evidence>
<comment type="catalytic activity">
    <reaction evidence="11">
        <text>a primary alcohol + NAD(+) = an aldehyde + NADH + H(+)</text>
        <dbReference type="Rhea" id="RHEA:10736"/>
        <dbReference type="ChEBI" id="CHEBI:15378"/>
        <dbReference type="ChEBI" id="CHEBI:15734"/>
        <dbReference type="ChEBI" id="CHEBI:17478"/>
        <dbReference type="ChEBI" id="CHEBI:57540"/>
        <dbReference type="ChEBI" id="CHEBI:57945"/>
        <dbReference type="EC" id="1.1.1.1"/>
    </reaction>
</comment>
<dbReference type="GO" id="GO:0004745">
    <property type="term" value="F:all-trans-retinol dehydrogenase (NAD+) activity"/>
    <property type="evidence" value="ECO:0007669"/>
    <property type="project" value="TreeGrafter"/>
</dbReference>
<dbReference type="SUPFAM" id="SSF50129">
    <property type="entry name" value="GroES-like"/>
    <property type="match status" value="2"/>
</dbReference>
<sequence>MWEANKPFSIEEVEVAPPKAHEVRIKIMATGICRSDDHVITGGLVMPFPIILGHEAAGVVESVGQGVTSIKPGTGLMPDGTTRFTCKGKAIHHFIGTSTFTEYTVVHESAVAKIDSAAPLEKVCLIGCGFSTGYGAAVQTAKVEPGSTCAIFGLGGVGLSVVMGCKAAGASRIIAVDINSDKFAKAKELGATDCVNPKDFKKPIHEVLIEMTGCGVDYSFEVIGRTETMAAALACCQYNYGVSVIVGVPPAAQKITFDPMLLFTGRTWKGSVFGGWKSKDSVPRLVADYMKKKFVLDPLITHTLPFTKINEGFDLLRTGKRRATDEAFFLQLQEASCLQALVLLGDFKHPDICWKSSTASCRQSRRLLEFIEDNFLTQVIDTPTRGDAILDLMVTSASELISDVKIGGSLGCSNHALVEFTVLRDMGQARSIVRTLNFRKANFQLFEELVSRTPWETVLRDRGAEESWQIFKGAFHKAQELSDPRYRKSDKEGKRPAWLSQDMLVKLKSKKELHRDGVRKAKAQLELNLARDAKNNKKGFYRCINQKRKVKESVPPLMNKNGDLASTDEKKAEGGKAPPTVREDQVCDHLRNLNIHTSMGPDEMHPRVLRELPDVAAKPLSMIVEKSWQSGEAPRDWKKGNIVPIFKKGRKDDPGNSRPVSLTSVPGKIMEQILLEAMLEHMEDREVIQDSQHGFTKSKSCLTNLVAFCDGVTTSVDKGKAMGGLFSG</sequence>
<evidence type="ECO:0000259" key="14">
    <source>
        <dbReference type="SMART" id="SM00829"/>
    </source>
</evidence>
<dbReference type="EC" id="1.1.1.1" evidence="4"/>
<dbReference type="SMART" id="SM00829">
    <property type="entry name" value="PKS_ER"/>
    <property type="match status" value="1"/>
</dbReference>
<evidence type="ECO:0000256" key="4">
    <source>
        <dbReference type="ARBA" id="ARBA00013190"/>
    </source>
</evidence>
<dbReference type="Proteomes" id="UP001333110">
    <property type="component" value="Unassembled WGS sequence"/>
</dbReference>
<dbReference type="Gene3D" id="3.40.50.720">
    <property type="entry name" value="NAD(P)-binding Rossmann-like Domain"/>
    <property type="match status" value="1"/>
</dbReference>
<keyword evidence="5" id="KW-0963">Cytoplasm</keyword>
<comment type="subcellular location">
    <subcellularLocation>
        <location evidence="2">Cytoplasm</location>
    </subcellularLocation>
</comment>
<reference evidence="15 16" key="1">
    <citation type="journal article" date="2023" name="J. Hered.">
        <title>Chromosome-level genome of the wood stork (Mycteria americana) provides insight into avian chromosome evolution.</title>
        <authorList>
            <person name="Flamio R. Jr."/>
            <person name="Ramstad K.M."/>
        </authorList>
    </citation>
    <scope>NUCLEOTIDE SEQUENCE [LARGE SCALE GENOMIC DNA]</scope>
    <source>
        <strain evidence="15">JAX WOST 10</strain>
    </source>
</reference>
<protein>
    <recommendedName>
        <fullName evidence="4">alcohol dehydrogenase</fullName>
        <ecNumber evidence="4">1.1.1.1</ecNumber>
    </recommendedName>
</protein>
<keyword evidence="6 12" id="KW-0479">Metal-binding</keyword>
<dbReference type="GO" id="GO:0005829">
    <property type="term" value="C:cytosol"/>
    <property type="evidence" value="ECO:0007669"/>
    <property type="project" value="TreeGrafter"/>
</dbReference>
<evidence type="ECO:0000256" key="8">
    <source>
        <dbReference type="ARBA" id="ARBA00022990"/>
    </source>
</evidence>
<feature type="region of interest" description="Disordered" evidence="13">
    <location>
        <begin position="555"/>
        <end position="581"/>
    </location>
</feature>
<keyword evidence="7 12" id="KW-0862">Zinc</keyword>
<feature type="domain" description="Enoyl reductase (ER)" evidence="14">
    <location>
        <begin position="3"/>
        <end position="321"/>
    </location>
</feature>
<comment type="cofactor">
    <cofactor evidence="1 12">
        <name>Zn(2+)</name>
        <dbReference type="ChEBI" id="CHEBI:29105"/>
    </cofactor>
</comment>
<dbReference type="SUPFAM" id="SSF51735">
    <property type="entry name" value="NAD(P)-binding Rossmann-fold domains"/>
    <property type="match status" value="1"/>
</dbReference>
<evidence type="ECO:0000256" key="6">
    <source>
        <dbReference type="ARBA" id="ARBA00022723"/>
    </source>
</evidence>
<keyword evidence="10" id="KW-0520">NAD</keyword>
<keyword evidence="16" id="KW-1185">Reference proteome</keyword>
<dbReference type="InterPro" id="IPR013154">
    <property type="entry name" value="ADH-like_N"/>
</dbReference>
<dbReference type="AlphaFoldDB" id="A0AAN7NW73"/>
<dbReference type="PANTHER" id="PTHR43880:SF1">
    <property type="entry name" value="ALCOHOL DEHYDROGENASE 1A"/>
    <property type="match status" value="1"/>
</dbReference>
<dbReference type="InterPro" id="IPR002328">
    <property type="entry name" value="ADH_Zn_CS"/>
</dbReference>
<evidence type="ECO:0000256" key="1">
    <source>
        <dbReference type="ARBA" id="ARBA00001947"/>
    </source>
</evidence>
<evidence type="ECO:0000313" key="16">
    <source>
        <dbReference type="Proteomes" id="UP001333110"/>
    </source>
</evidence>
<comment type="similarity">
    <text evidence="12">Belongs to the zinc-containing alcohol dehydrogenase family.</text>
</comment>
<name>A0AAN7NW73_MYCAM</name>
<comment type="subunit">
    <text evidence="3">Homodimer.</text>
</comment>
<evidence type="ECO:0000256" key="7">
    <source>
        <dbReference type="ARBA" id="ARBA00022833"/>
    </source>
</evidence>
<organism evidence="15 16">
    <name type="scientific">Mycteria americana</name>
    <name type="common">Wood stork</name>
    <dbReference type="NCBI Taxonomy" id="33587"/>
    <lineage>
        <taxon>Eukaryota</taxon>
        <taxon>Metazoa</taxon>
        <taxon>Chordata</taxon>
        <taxon>Craniata</taxon>
        <taxon>Vertebrata</taxon>
        <taxon>Euteleostomi</taxon>
        <taxon>Archelosauria</taxon>
        <taxon>Archosauria</taxon>
        <taxon>Dinosauria</taxon>
        <taxon>Saurischia</taxon>
        <taxon>Theropoda</taxon>
        <taxon>Coelurosauria</taxon>
        <taxon>Aves</taxon>
        <taxon>Neognathae</taxon>
        <taxon>Neoaves</taxon>
        <taxon>Aequornithes</taxon>
        <taxon>Ciconiiformes</taxon>
        <taxon>Ciconiidae</taxon>
        <taxon>Mycteria</taxon>
    </lineage>
</organism>
<dbReference type="GO" id="GO:0042573">
    <property type="term" value="P:retinoic acid metabolic process"/>
    <property type="evidence" value="ECO:0007669"/>
    <property type="project" value="TreeGrafter"/>
</dbReference>
<dbReference type="PANTHER" id="PTHR43880">
    <property type="entry name" value="ALCOHOL DEHYDROGENASE"/>
    <property type="match status" value="1"/>
</dbReference>
<dbReference type="Pfam" id="PF08240">
    <property type="entry name" value="ADH_N"/>
    <property type="match status" value="1"/>
</dbReference>